<dbReference type="HOGENOM" id="CLU_130543_0_0_1"/>
<evidence type="ECO:0000313" key="2">
    <source>
        <dbReference type="Proteomes" id="UP000001067"/>
    </source>
</evidence>
<organism evidence="2">
    <name type="scientific">Pyrenophora teres f. teres (strain 0-1)</name>
    <name type="common">Barley net blotch fungus</name>
    <name type="synonym">Drechslera teres f. teres</name>
    <dbReference type="NCBI Taxonomy" id="861557"/>
    <lineage>
        <taxon>Eukaryota</taxon>
        <taxon>Fungi</taxon>
        <taxon>Dikarya</taxon>
        <taxon>Ascomycota</taxon>
        <taxon>Pezizomycotina</taxon>
        <taxon>Dothideomycetes</taxon>
        <taxon>Pleosporomycetidae</taxon>
        <taxon>Pleosporales</taxon>
        <taxon>Pleosporineae</taxon>
        <taxon>Pleosporaceae</taxon>
        <taxon>Pyrenophora</taxon>
    </lineage>
</organism>
<gene>
    <name evidence="1" type="ORF">PTT_10407</name>
</gene>
<dbReference type="Proteomes" id="UP000001067">
    <property type="component" value="Unassembled WGS sequence"/>
</dbReference>
<protein>
    <submittedName>
        <fullName evidence="1">Uncharacterized protein</fullName>
    </submittedName>
</protein>
<evidence type="ECO:0000313" key="1">
    <source>
        <dbReference type="EMBL" id="EFQ92478.1"/>
    </source>
</evidence>
<name>E3RP73_PYRTT</name>
<accession>E3RP73</accession>
<reference evidence="1 2" key="1">
    <citation type="journal article" date="2010" name="Genome Biol.">
        <title>A first genome assembly of the barley fungal pathogen Pyrenophora teres f. teres.</title>
        <authorList>
            <person name="Ellwood S.R."/>
            <person name="Liu Z."/>
            <person name="Syme R.A."/>
            <person name="Lai Z."/>
            <person name="Hane J.K."/>
            <person name="Keiper F."/>
            <person name="Moffat C.S."/>
            <person name="Oliver R.P."/>
            <person name="Friesen T.L."/>
        </authorList>
    </citation>
    <scope>NUCLEOTIDE SEQUENCE [LARGE SCALE GENOMIC DNA]</scope>
    <source>
        <strain evidence="1 2">0-1</strain>
    </source>
</reference>
<keyword evidence="2" id="KW-1185">Reference proteome</keyword>
<dbReference type="KEGG" id="pte:PTT_10407"/>
<dbReference type="AlphaFoldDB" id="E3RP73"/>
<dbReference type="EMBL" id="GL534285">
    <property type="protein sequence ID" value="EFQ92478.1"/>
    <property type="molecule type" value="Genomic_DNA"/>
</dbReference>
<sequence>MSRDIRGFFTKINSRFNMATQLKAAWDAGGRIVPSRNSKNDQEFQLRIDAGDTHAKLATVKFDTQATDPEAEATRALADFESQATENI</sequence>
<proteinExistence type="predicted"/>
<dbReference type="OrthoDB" id="4387771at2759"/>